<dbReference type="Gene3D" id="2.60.40.200">
    <property type="entry name" value="Superoxide dismutase, copper/zinc binding domain"/>
    <property type="match status" value="1"/>
</dbReference>
<proteinExistence type="predicted"/>
<comment type="caution">
    <text evidence="4">The sequence shown here is derived from an EMBL/GenBank/DDBJ whole genome shotgun (WGS) entry which is preliminary data.</text>
</comment>
<gene>
    <name evidence="4" type="ORF">PCANC_27008</name>
</gene>
<organism evidence="4 5">
    <name type="scientific">Puccinia coronata f. sp. avenae</name>
    <dbReference type="NCBI Taxonomy" id="200324"/>
    <lineage>
        <taxon>Eukaryota</taxon>
        <taxon>Fungi</taxon>
        <taxon>Dikarya</taxon>
        <taxon>Basidiomycota</taxon>
        <taxon>Pucciniomycotina</taxon>
        <taxon>Pucciniomycetes</taxon>
        <taxon>Pucciniales</taxon>
        <taxon>Pucciniaceae</taxon>
        <taxon>Puccinia</taxon>
    </lineage>
</organism>
<dbReference type="InterPro" id="IPR024134">
    <property type="entry name" value="SOD_Cu/Zn_/chaperone"/>
</dbReference>
<dbReference type="PANTHER" id="PTHR10003">
    <property type="entry name" value="SUPEROXIDE DISMUTASE CU-ZN -RELATED"/>
    <property type="match status" value="1"/>
</dbReference>
<dbReference type="SUPFAM" id="SSF49329">
    <property type="entry name" value="Cu,Zn superoxide dismutase-like"/>
    <property type="match status" value="1"/>
</dbReference>
<dbReference type="AlphaFoldDB" id="A0A2N5S358"/>
<dbReference type="InterPro" id="IPR001424">
    <property type="entry name" value="SOD_Cu_Zn_dom"/>
</dbReference>
<dbReference type="GO" id="GO:0006801">
    <property type="term" value="P:superoxide metabolic process"/>
    <property type="evidence" value="ECO:0007669"/>
    <property type="project" value="InterPro"/>
</dbReference>
<feature type="chain" id="PRO_5014866056" description="Superoxide dismutase copper/zinc binding domain-containing protein" evidence="2">
    <location>
        <begin position="23"/>
        <end position="399"/>
    </location>
</feature>
<evidence type="ECO:0000256" key="2">
    <source>
        <dbReference type="SAM" id="SignalP"/>
    </source>
</evidence>
<keyword evidence="5" id="KW-1185">Reference proteome</keyword>
<evidence type="ECO:0000313" key="5">
    <source>
        <dbReference type="Proteomes" id="UP000235388"/>
    </source>
</evidence>
<dbReference type="STRING" id="200324.A0A2N5S358"/>
<reference evidence="4 5" key="1">
    <citation type="submission" date="2017-11" db="EMBL/GenBank/DDBJ databases">
        <title>De novo assembly and phasing of dikaryotic genomes from two isolates of Puccinia coronata f. sp. avenae, the causal agent of oat crown rust.</title>
        <authorList>
            <person name="Miller M.E."/>
            <person name="Zhang Y."/>
            <person name="Omidvar V."/>
            <person name="Sperschneider J."/>
            <person name="Schwessinger B."/>
            <person name="Raley C."/>
            <person name="Palmer J.M."/>
            <person name="Garnica D."/>
            <person name="Upadhyaya N."/>
            <person name="Rathjen J."/>
            <person name="Taylor J.M."/>
            <person name="Park R.F."/>
            <person name="Dodds P.N."/>
            <person name="Hirsch C.D."/>
            <person name="Kianian S.F."/>
            <person name="Figueroa M."/>
        </authorList>
    </citation>
    <scope>NUCLEOTIDE SEQUENCE [LARGE SCALE GENOMIC DNA]</scope>
    <source>
        <strain evidence="4">12NC29</strain>
    </source>
</reference>
<dbReference type="Pfam" id="PF00080">
    <property type="entry name" value="Sod_Cu"/>
    <property type="match status" value="1"/>
</dbReference>
<dbReference type="OrthoDB" id="159229at2759"/>
<protein>
    <recommendedName>
        <fullName evidence="3">Superoxide dismutase copper/zinc binding domain-containing protein</fullName>
    </recommendedName>
</protein>
<keyword evidence="2" id="KW-0732">Signal</keyword>
<feature type="signal peptide" evidence="2">
    <location>
        <begin position="1"/>
        <end position="22"/>
    </location>
</feature>
<dbReference type="InterPro" id="IPR036423">
    <property type="entry name" value="SOD-like_Cu/Zn_dom_sf"/>
</dbReference>
<feature type="region of interest" description="Disordered" evidence="1">
    <location>
        <begin position="258"/>
        <end position="282"/>
    </location>
</feature>
<name>A0A2N5S358_9BASI</name>
<feature type="domain" description="Superoxide dismutase copper/zinc binding" evidence="3">
    <location>
        <begin position="54"/>
        <end position="162"/>
    </location>
</feature>
<sequence>MMLLLGCRFSVQVAFVYLSVLASVHQPMKIARRQASPGTASQAMAQFSGSGISATFRFTSSGTGSNVDLEVSGLSGADHLYHIHVNGVSPGQSCEAAGGHWNPTSAPAGVCNTSNLKTCEKGDLSGRYGALPGQDTVRRSYYDPDLTLSQGPDGILSRSIVLSLEKLGERTVWICRSFMGLPSTPAIFVDEQSVTTYPPLLLTPGAGSVSFSSPFGDRNRSRVSLPRTSGCRQPLRPFVSLFRLVWMNDWEDPLKIELPGSDYESAPENKSKDSDDSSIELPDQIQKPIQAKRNMEELKVLAIQMDEMKRQFADQLRSQNELIQNQSQEIFNLRTTTTNTHHPQSIRLSHAKNVLKQFIKSPIKMFYDENPRKPILAFDGSNYPDWERAIDRTLINAFD</sequence>
<accession>A0A2N5S358</accession>
<dbReference type="EMBL" id="PGCJ01001210">
    <property type="protein sequence ID" value="PLW07676.1"/>
    <property type="molecule type" value="Genomic_DNA"/>
</dbReference>
<evidence type="ECO:0000313" key="4">
    <source>
        <dbReference type="EMBL" id="PLW07676.1"/>
    </source>
</evidence>
<evidence type="ECO:0000256" key="1">
    <source>
        <dbReference type="SAM" id="MobiDB-lite"/>
    </source>
</evidence>
<dbReference type="GO" id="GO:0005507">
    <property type="term" value="F:copper ion binding"/>
    <property type="evidence" value="ECO:0007669"/>
    <property type="project" value="InterPro"/>
</dbReference>
<feature type="non-terminal residue" evidence="4">
    <location>
        <position position="399"/>
    </location>
</feature>
<evidence type="ECO:0000259" key="3">
    <source>
        <dbReference type="Pfam" id="PF00080"/>
    </source>
</evidence>
<dbReference type="Proteomes" id="UP000235388">
    <property type="component" value="Unassembled WGS sequence"/>
</dbReference>